<name>B5RN85_BORDL</name>
<gene>
    <name evidence="1" type="ordered locus">BDU_1020</name>
</gene>
<dbReference type="Pfam" id="PF05714">
    <property type="entry name" value="PFam54_60"/>
    <property type="match status" value="1"/>
</dbReference>
<evidence type="ECO:0000313" key="1">
    <source>
        <dbReference type="EMBL" id="ACH93821.1"/>
    </source>
</evidence>
<evidence type="ECO:0000313" key="2">
    <source>
        <dbReference type="Proteomes" id="UP000000611"/>
    </source>
</evidence>
<dbReference type="EMBL" id="CP000979">
    <property type="protein sequence ID" value="ACH93821.1"/>
    <property type="molecule type" value="Genomic_DNA"/>
</dbReference>
<keyword evidence="1" id="KW-0614">Plasmid</keyword>
<organism evidence="1 2">
    <name type="scientific">Borrelia duttonii (strain Ly)</name>
    <dbReference type="NCBI Taxonomy" id="412419"/>
    <lineage>
        <taxon>Bacteria</taxon>
        <taxon>Pseudomonadati</taxon>
        <taxon>Spirochaetota</taxon>
        <taxon>Spirochaetia</taxon>
        <taxon>Spirochaetales</taxon>
        <taxon>Borreliaceae</taxon>
        <taxon>Borrelia</taxon>
    </lineage>
</organism>
<accession>B5RN85</accession>
<dbReference type="PROSITE" id="PS51257">
    <property type="entry name" value="PROKAR_LIPOPROTEIN"/>
    <property type="match status" value="1"/>
</dbReference>
<sequence>MNNKENILKQKVFIIFMLISLLLIACGQNGETAEAQQKLEQAKKERQRREEGLLEDQRKREIEYIKDATSSDVKKVLDDHNNANWNGEQGADFVDIMFVFGKVPHKVDGVTEVLYNDAAATGDVAAEGKAARKEVYLALNYYSSFISDFGTVFKKFVNTAALVTKYKNELKEFFGNIRDFAKAYYIDAHDTLQKKLNKLDSLSLDEARFLSSKLGELETRRLKLISGVIAEVRSDLNNSSPGAGGVHLKGNATTPEQIKTYWESKSATFNDDCAEIVKISGEIKNILDNIQ</sequence>
<dbReference type="AlphaFoldDB" id="B5RN85"/>
<reference evidence="1 2" key="1">
    <citation type="journal article" date="2008" name="PLoS Genet.">
        <title>The genome of Borrelia recurrentis, the agent of deadly louse-borne relapsing fever, is a degraded subset of tick-borne Borrelia duttonii.</title>
        <authorList>
            <person name="Lescot M."/>
            <person name="Audic S."/>
            <person name="Robert C."/>
            <person name="Nguyen T.T."/>
            <person name="Blanc G."/>
            <person name="Cutler S.J."/>
            <person name="Wincker P."/>
            <person name="Couloux A."/>
            <person name="Claverie J.-M."/>
            <person name="Raoult D."/>
            <person name="Drancourt M."/>
        </authorList>
    </citation>
    <scope>NUCLEOTIDE SEQUENCE [LARGE SCALE GENOMIC DNA]</scope>
    <source>
        <strain evidence="1 2">Ly</strain>
    </source>
</reference>
<dbReference type="InterPro" id="IPR008421">
    <property type="entry name" value="Borrelia_lipoprotein_PFam54/60"/>
</dbReference>
<dbReference type="Proteomes" id="UP000000611">
    <property type="component" value="Plasmid pl165"/>
</dbReference>
<protein>
    <submittedName>
        <fullName evidence="1">Uncharacterized conserved protein</fullName>
    </submittedName>
</protein>
<keyword evidence="2" id="KW-1185">Reference proteome</keyword>
<proteinExistence type="predicted"/>
<geneLocation type="plasmid" evidence="1 2">
    <name>pl165</name>
</geneLocation>
<dbReference type="KEGG" id="bdu:BDU_1020"/>
<dbReference type="Gene3D" id="1.10.3160.10">
    <property type="entry name" value="Bbcrasp-1"/>
    <property type="match status" value="1"/>
</dbReference>
<dbReference type="HOGENOM" id="CLU_062986_0_0_12"/>